<sequence length="58" mass="6823">MKHNIKAVFIDRDGTMGGTGHFIHPRDFNLYPYTMEAINLLKERNIKIFTLTFRGRLI</sequence>
<dbReference type="InterPro" id="IPR036412">
    <property type="entry name" value="HAD-like_sf"/>
</dbReference>
<evidence type="ECO:0000313" key="1">
    <source>
        <dbReference type="EMBL" id="MFC5466042.1"/>
    </source>
</evidence>
<protein>
    <submittedName>
        <fullName evidence="1">Uncharacterized protein</fullName>
    </submittedName>
</protein>
<accession>A0ABW0LMC4</accession>
<comment type="caution">
    <text evidence="1">The sequence shown here is derived from an EMBL/GenBank/DDBJ whole genome shotgun (WGS) entry which is preliminary data.</text>
</comment>
<dbReference type="RefSeq" id="WP_382353408.1">
    <property type="nucleotide sequence ID" value="NZ_JBHSMC010000020.1"/>
</dbReference>
<dbReference type="InterPro" id="IPR023214">
    <property type="entry name" value="HAD_sf"/>
</dbReference>
<reference evidence="2" key="1">
    <citation type="journal article" date="2019" name="Int. J. Syst. Evol. Microbiol.">
        <title>The Global Catalogue of Microorganisms (GCM) 10K type strain sequencing project: providing services to taxonomists for standard genome sequencing and annotation.</title>
        <authorList>
            <consortium name="The Broad Institute Genomics Platform"/>
            <consortium name="The Broad Institute Genome Sequencing Center for Infectious Disease"/>
            <person name="Wu L."/>
            <person name="Ma J."/>
        </authorList>
    </citation>
    <scope>NUCLEOTIDE SEQUENCE [LARGE SCALE GENOMIC DNA]</scope>
    <source>
        <strain evidence="2">CGMCC 1.12237</strain>
    </source>
</reference>
<dbReference type="SUPFAM" id="SSF56784">
    <property type="entry name" value="HAD-like"/>
    <property type="match status" value="1"/>
</dbReference>
<gene>
    <name evidence="1" type="ORF">ACFPM4_15015</name>
</gene>
<name>A0ABW0LMC4_9BACI</name>
<keyword evidence="2" id="KW-1185">Reference proteome</keyword>
<dbReference type="Gene3D" id="3.40.50.1000">
    <property type="entry name" value="HAD superfamily/HAD-like"/>
    <property type="match status" value="1"/>
</dbReference>
<proteinExistence type="predicted"/>
<organism evidence="1 2">
    <name type="scientific">Lederbergia graminis</name>
    <dbReference type="NCBI Taxonomy" id="735518"/>
    <lineage>
        <taxon>Bacteria</taxon>
        <taxon>Bacillati</taxon>
        <taxon>Bacillota</taxon>
        <taxon>Bacilli</taxon>
        <taxon>Bacillales</taxon>
        <taxon>Bacillaceae</taxon>
        <taxon>Lederbergia</taxon>
    </lineage>
</organism>
<dbReference type="EMBL" id="JBHSMC010000020">
    <property type="protein sequence ID" value="MFC5466042.1"/>
    <property type="molecule type" value="Genomic_DNA"/>
</dbReference>
<evidence type="ECO:0000313" key="2">
    <source>
        <dbReference type="Proteomes" id="UP001596147"/>
    </source>
</evidence>
<dbReference type="Proteomes" id="UP001596147">
    <property type="component" value="Unassembled WGS sequence"/>
</dbReference>